<reference evidence="1 2" key="2">
    <citation type="submission" date="2017-10" db="EMBL/GenBank/DDBJ databases">
        <authorList>
            <person name="Banno H."/>
            <person name="Chua N.-H."/>
        </authorList>
    </citation>
    <scope>NUCLEOTIDE SEQUENCE [LARGE SCALE GENOMIC DNA]</scope>
    <source>
        <strain evidence="1 2">JK623</strain>
    </source>
</reference>
<dbReference type="AlphaFoldDB" id="A0A2G3E2F0"/>
<name>A0A2G3E2F0_9FIRM</name>
<sequence length="379" mass="43952">MASSKKNDVISVAPPHSIKKFELISEYVKAWINILMLNKKCRGIVYIDCMSNSGVYYDDQGNEIKGTPLLVSEIIAEAMTRYTDKQAYVYFNDLDSRKIDLLKTRIPRQTSNFTIYTESMDANVLLRKIGSQFSSMFSDMHFLLVYDPYDAHIEWDAMMPFLKNWGEIIINHMVSDTIRAAKMAKKPEVIEKYEETYQTTIDELISFGSDRNAFEKKIEQIILDFSGRKEGRYYVAAFPFFNSNNSVVYNLIHCTGHPTGFDLFKSTAWKTFDDQSSGKKTNDGNDDGYEQLVMNFETGEVGYEHKEDDAHYTLRDIAAYLQQHFRGRQDVPKDEISDYLFEHPVFPVRDYSRKTYNALKKYYGAVVHRNTVTFSDRSC</sequence>
<evidence type="ECO:0008006" key="3">
    <source>
        <dbReference type="Google" id="ProtNLM"/>
    </source>
</evidence>
<dbReference type="Proteomes" id="UP000224563">
    <property type="component" value="Unassembled WGS sequence"/>
</dbReference>
<evidence type="ECO:0000313" key="2">
    <source>
        <dbReference type="Proteomes" id="UP000224563"/>
    </source>
</evidence>
<dbReference type="InterPro" id="IPR031009">
    <property type="entry name" value="Tcm_partner"/>
</dbReference>
<dbReference type="NCBIfam" id="TIGR04474">
    <property type="entry name" value="tcm_partner"/>
    <property type="match status" value="1"/>
</dbReference>
<dbReference type="EMBL" id="PDYG01000064">
    <property type="protein sequence ID" value="PHU37330.1"/>
    <property type="molecule type" value="Genomic_DNA"/>
</dbReference>
<protein>
    <recommendedName>
        <fullName evidence="3">Three-Cys-motif partner protein TcmP</fullName>
    </recommendedName>
</protein>
<gene>
    <name evidence="1" type="ORF">CSX02_08335</name>
</gene>
<dbReference type="RefSeq" id="WP_099386330.1">
    <property type="nucleotide sequence ID" value="NZ_JANSWH010000052.1"/>
</dbReference>
<evidence type="ECO:0000313" key="1">
    <source>
        <dbReference type="EMBL" id="PHU37330.1"/>
    </source>
</evidence>
<keyword evidence="2" id="KW-1185">Reference proteome</keyword>
<organism evidence="1 2">
    <name type="scientific">Agathobacter ruminis</name>
    <dbReference type="NCBI Taxonomy" id="1712665"/>
    <lineage>
        <taxon>Bacteria</taxon>
        <taxon>Bacillati</taxon>
        <taxon>Bacillota</taxon>
        <taxon>Clostridia</taxon>
        <taxon>Lachnospirales</taxon>
        <taxon>Lachnospiraceae</taxon>
        <taxon>Agathobacter</taxon>
    </lineage>
</organism>
<proteinExistence type="predicted"/>
<reference evidence="1 2" key="1">
    <citation type="submission" date="2017-10" db="EMBL/GenBank/DDBJ databases">
        <title>Resolving the taxonomy of Roseburia spp., Eubacterium rectale and Agathobacter spp. through phylogenomic analysis.</title>
        <authorList>
            <person name="Sheridan P.O."/>
            <person name="Walker A.W."/>
            <person name="Duncan S.H."/>
            <person name="Scott K.P."/>
            <person name="Toole P.W.O."/>
            <person name="Luis P."/>
            <person name="Flint H.J."/>
        </authorList>
    </citation>
    <scope>NUCLEOTIDE SEQUENCE [LARGE SCALE GENOMIC DNA]</scope>
    <source>
        <strain evidence="1 2">JK623</strain>
    </source>
</reference>
<comment type="caution">
    <text evidence="1">The sequence shown here is derived from an EMBL/GenBank/DDBJ whole genome shotgun (WGS) entry which is preliminary data.</text>
</comment>
<accession>A0A2G3E2F0</accession>